<name>A0A4X1VY58_PIG</name>
<reference evidence="1 2" key="1">
    <citation type="submission" date="2017-08" db="EMBL/GenBank/DDBJ databases">
        <title>USMARCv1.0.</title>
        <authorList>
            <person name="Hannum G.I."/>
            <person name="Koren S."/>
            <person name="Schroeder S.G."/>
            <person name="Chin S.C."/>
            <person name="Nonneman D.J."/>
            <person name="Becker S.A."/>
            <person name="Rosen B.D."/>
            <person name="Bickhart D.M."/>
            <person name="Putnam N.H."/>
            <person name="Green R.E."/>
            <person name="Tuggle C.K."/>
            <person name="Liu H."/>
            <person name="Rohrer G.A."/>
            <person name="Warr A."/>
            <person name="Hall R."/>
            <person name="Kim K."/>
            <person name="Hume D.A."/>
            <person name="Talbot R."/>
            <person name="Chow W."/>
            <person name="Howe K."/>
            <person name="Schwartz A.S."/>
            <person name="Watson M."/>
            <person name="Archibald A.L."/>
            <person name="Phillippy A.M."/>
            <person name="Smith T.P.L."/>
        </authorList>
    </citation>
    <scope>NUCLEOTIDE SEQUENCE [LARGE SCALE GENOMIC DNA]</scope>
</reference>
<evidence type="ECO:0000313" key="1">
    <source>
        <dbReference type="Ensembl" id="ENSSSCP00070046831.1"/>
    </source>
</evidence>
<dbReference type="Proteomes" id="UP000314985">
    <property type="component" value="Chromosome 6"/>
</dbReference>
<sequence>MPEGGSRPVCQSRLPHSYTVTHTALRRLCQQAWPNWAQLLSLHLQRVKGENPSGCLRNRLKWEKLATEELARPGEKSGRKAGKGFRGL</sequence>
<reference evidence="1" key="2">
    <citation type="submission" date="2025-08" db="UniProtKB">
        <authorList>
            <consortium name="Ensembl"/>
        </authorList>
    </citation>
    <scope>IDENTIFICATION</scope>
</reference>
<accession>A0A4X1VY58</accession>
<protein>
    <submittedName>
        <fullName evidence="1">Uncharacterized protein</fullName>
    </submittedName>
</protein>
<organism evidence="1 2">
    <name type="scientific">Sus scrofa</name>
    <name type="common">Pig</name>
    <dbReference type="NCBI Taxonomy" id="9823"/>
    <lineage>
        <taxon>Eukaryota</taxon>
        <taxon>Metazoa</taxon>
        <taxon>Chordata</taxon>
        <taxon>Craniata</taxon>
        <taxon>Vertebrata</taxon>
        <taxon>Euteleostomi</taxon>
        <taxon>Mammalia</taxon>
        <taxon>Eutheria</taxon>
        <taxon>Laurasiatheria</taxon>
        <taxon>Artiodactyla</taxon>
        <taxon>Suina</taxon>
        <taxon>Suidae</taxon>
        <taxon>Sus</taxon>
    </lineage>
</organism>
<dbReference type="Ensembl" id="ENSSSCT00070055186.1">
    <property type="protein sequence ID" value="ENSSSCP00070046831.1"/>
    <property type="gene ID" value="ENSSSCG00070027525.1"/>
</dbReference>
<evidence type="ECO:0000313" key="2">
    <source>
        <dbReference type="Proteomes" id="UP000314985"/>
    </source>
</evidence>
<proteinExistence type="predicted"/>
<dbReference type="AlphaFoldDB" id="A0A4X1VY58"/>